<dbReference type="NCBIfam" id="TIGR02436">
    <property type="entry name" value="four helix bundle protein"/>
    <property type="match status" value="1"/>
</dbReference>
<comment type="caution">
    <text evidence="1">The sequence shown here is derived from an EMBL/GenBank/DDBJ whole genome shotgun (WGS) entry which is preliminary data.</text>
</comment>
<dbReference type="Pfam" id="PF05635">
    <property type="entry name" value="23S_rRNA_IVP"/>
    <property type="match status" value="1"/>
</dbReference>
<dbReference type="EMBL" id="JRYO01000214">
    <property type="protein sequence ID" value="KHE91165.1"/>
    <property type="molecule type" value="Genomic_DNA"/>
</dbReference>
<organism evidence="1 2">
    <name type="scientific">Candidatus Scalindua brodae</name>
    <dbReference type="NCBI Taxonomy" id="237368"/>
    <lineage>
        <taxon>Bacteria</taxon>
        <taxon>Pseudomonadati</taxon>
        <taxon>Planctomycetota</taxon>
        <taxon>Candidatus Brocadiia</taxon>
        <taxon>Candidatus Brocadiales</taxon>
        <taxon>Candidatus Scalinduaceae</taxon>
        <taxon>Candidatus Scalindua</taxon>
    </lineage>
</organism>
<dbReference type="AlphaFoldDB" id="A0A0B0EKE0"/>
<dbReference type="PATRIC" id="fig|237368.3.peg.3263"/>
<gene>
    <name evidence="1" type="ORF">SCABRO_03016</name>
</gene>
<proteinExistence type="predicted"/>
<dbReference type="SUPFAM" id="SSF158446">
    <property type="entry name" value="IVS-encoded protein-like"/>
    <property type="match status" value="1"/>
</dbReference>
<accession>A0A0B0EKE0</accession>
<dbReference type="InterPro" id="IPR012657">
    <property type="entry name" value="23S_rRNA-intervening_sequence"/>
</dbReference>
<dbReference type="PANTHER" id="PTHR38471">
    <property type="entry name" value="FOUR HELIX BUNDLE PROTEIN"/>
    <property type="match status" value="1"/>
</dbReference>
<dbReference type="InterPro" id="IPR036583">
    <property type="entry name" value="23S_rRNA_IVS_sf"/>
</dbReference>
<dbReference type="Proteomes" id="UP000030652">
    <property type="component" value="Unassembled WGS sequence"/>
</dbReference>
<name>A0A0B0EKE0_9BACT</name>
<dbReference type="Gene3D" id="1.20.1440.60">
    <property type="entry name" value="23S rRNA-intervening sequence"/>
    <property type="match status" value="1"/>
</dbReference>
<evidence type="ECO:0000313" key="2">
    <source>
        <dbReference type="Proteomes" id="UP000030652"/>
    </source>
</evidence>
<sequence>MKSYRDLEIYTLSYDLAVKVHKISLKLPKYELYEEGSQIRRSSKGITSCIVEGYGRKKYKADFTKFIIYAHASCDETILHLNFLKDTHDFIAKEIEVLFDDYNKLGSKINKFLQYIETEWN</sequence>
<evidence type="ECO:0000313" key="1">
    <source>
        <dbReference type="EMBL" id="KHE91165.1"/>
    </source>
</evidence>
<reference evidence="1 2" key="1">
    <citation type="submission" date="2014-10" db="EMBL/GenBank/DDBJ databases">
        <title>Draft genome of anammox bacterium scalindua brodae, obtained using differential coverage binning of sequence data from two enrichment reactors.</title>
        <authorList>
            <person name="Speth D.R."/>
            <person name="Russ L."/>
            <person name="Kartal B."/>
            <person name="Op den Camp H.J."/>
            <person name="Dutilh B.E."/>
            <person name="Jetten M.S."/>
        </authorList>
    </citation>
    <scope>NUCLEOTIDE SEQUENCE [LARGE SCALE GENOMIC DNA]</scope>
    <source>
        <strain evidence="1">RU1</strain>
    </source>
</reference>
<evidence type="ECO:0008006" key="3">
    <source>
        <dbReference type="Google" id="ProtNLM"/>
    </source>
</evidence>
<dbReference type="eggNOG" id="ENOG5032VIV">
    <property type="taxonomic scope" value="Bacteria"/>
</dbReference>
<protein>
    <recommendedName>
        <fullName evidence="3">Four helix bundle protein</fullName>
    </recommendedName>
</protein>
<dbReference type="PANTHER" id="PTHR38471:SF2">
    <property type="entry name" value="FOUR HELIX BUNDLE PROTEIN"/>
    <property type="match status" value="1"/>
</dbReference>